<protein>
    <submittedName>
        <fullName evidence="4">Efflux transporter, outer membrane factor lipoprotein, NodT family</fullName>
    </submittedName>
</protein>
<dbReference type="PROSITE" id="PS51257">
    <property type="entry name" value="PROKAR_LIPOPROTEIN"/>
    <property type="match status" value="1"/>
</dbReference>
<name>H8GNJ9_METAL</name>
<dbReference type="NCBIfam" id="TIGR01845">
    <property type="entry name" value="outer_NodT"/>
    <property type="match status" value="1"/>
</dbReference>
<dbReference type="Gene3D" id="1.20.1600.10">
    <property type="entry name" value="Outer membrane efflux proteins (OEP)"/>
    <property type="match status" value="1"/>
</dbReference>
<feature type="coiled-coil region" evidence="3">
    <location>
        <begin position="212"/>
        <end position="246"/>
    </location>
</feature>
<dbReference type="STRING" id="686340.Metal_1825"/>
<dbReference type="Pfam" id="PF02321">
    <property type="entry name" value="OEP"/>
    <property type="match status" value="2"/>
</dbReference>
<evidence type="ECO:0000313" key="4">
    <source>
        <dbReference type="EMBL" id="EIC29592.1"/>
    </source>
</evidence>
<evidence type="ECO:0000313" key="5">
    <source>
        <dbReference type="Proteomes" id="UP000005090"/>
    </source>
</evidence>
<dbReference type="Proteomes" id="UP000005090">
    <property type="component" value="Chromosome"/>
</dbReference>
<sequence>MMQNKQGFLAICLALAGCSLVPDYRRPSDAVPEAWKNPAPKTQTGGAAISPVWWKLFGSAELDRLMNEALVNNRDLAAVTRRIDQFRALAKIAGAPLLPAVGAGGSYTYDDGTRFNGGQSTWQGQWNLSYEVDLWGRLRAGRDSARAHLDNARFSLDALRLTVMGDVAQTYFTLLGLKDRRAIAEENFKNISEVLALIESRFEAGAATALDVAQQQTERANAAAQVARLSQDIAQTENALAVLLGRPPQQFEPQGRTLQGIRIPNADPARPAALFEQRPDVRGAEAELIAAHADIGVARAAFYPKLELGADNIFTAAMMSQPAGIAVAAGATLSQPIFQGGRLEGELERTKARRNELVEVYRQTLLIAYREVEDALALGGQAARRREQLHLSVNSASEAYELGLERYLAGATDYQTLLNVQRSLLNARDSEVQAHVDVLTASVLLYKALGGGWRRL</sequence>
<reference evidence="4 5" key="1">
    <citation type="journal article" date="2013" name="Genome Announc.">
        <title>Genome Sequence of the Obligate Gammaproteobacterial Methanotroph Methylomicrobium album Strain BG8.</title>
        <authorList>
            <person name="Kits K.D."/>
            <person name="Kalyuzhnaya M.G."/>
            <person name="Klotz M.G."/>
            <person name="Jetten M.S."/>
            <person name="Op den Camp H.J."/>
            <person name="Vuilleumier S."/>
            <person name="Bringel F."/>
            <person name="Dispirito A.A."/>
            <person name="Murrell J.C."/>
            <person name="Bruce D."/>
            <person name="Cheng J.F."/>
            <person name="Copeland A."/>
            <person name="Goodwin L."/>
            <person name="Hauser L."/>
            <person name="Lajus A."/>
            <person name="Land M.L."/>
            <person name="Lapidus A."/>
            <person name="Lucas S."/>
            <person name="Medigue C."/>
            <person name="Pitluck S."/>
            <person name="Woyke T."/>
            <person name="Zeytun A."/>
            <person name="Stein L.Y."/>
        </authorList>
    </citation>
    <scope>NUCLEOTIDE SEQUENCE [LARGE SCALE GENOMIC DNA]</scope>
    <source>
        <strain evidence="4 5">BG8</strain>
    </source>
</reference>
<keyword evidence="2" id="KW-1134">Transmembrane beta strand</keyword>
<keyword evidence="2" id="KW-0564">Palmitate</keyword>
<dbReference type="HOGENOM" id="CLU_012817_13_1_6"/>
<organism evidence="4 5">
    <name type="scientific">Methylomicrobium album BG8</name>
    <dbReference type="NCBI Taxonomy" id="686340"/>
    <lineage>
        <taxon>Bacteria</taxon>
        <taxon>Pseudomonadati</taxon>
        <taxon>Pseudomonadota</taxon>
        <taxon>Gammaproteobacteria</taxon>
        <taxon>Methylococcales</taxon>
        <taxon>Methylococcaceae</taxon>
        <taxon>Methylomicrobium</taxon>
    </lineage>
</organism>
<evidence type="ECO:0000256" key="3">
    <source>
        <dbReference type="SAM" id="Coils"/>
    </source>
</evidence>
<evidence type="ECO:0000256" key="1">
    <source>
        <dbReference type="ARBA" id="ARBA00007613"/>
    </source>
</evidence>
<keyword evidence="5" id="KW-1185">Reference proteome</keyword>
<comment type="subcellular location">
    <subcellularLocation>
        <location evidence="2">Cell outer membrane</location>
        <topology evidence="2">Lipid-anchor</topology>
    </subcellularLocation>
</comment>
<dbReference type="eggNOG" id="COG1538">
    <property type="taxonomic scope" value="Bacteria"/>
</dbReference>
<keyword evidence="3" id="KW-0175">Coiled coil</keyword>
<dbReference type="AlphaFoldDB" id="H8GNJ9"/>
<proteinExistence type="inferred from homology"/>
<evidence type="ECO:0000256" key="2">
    <source>
        <dbReference type="RuleBase" id="RU362097"/>
    </source>
</evidence>
<gene>
    <name evidence="4" type="ORF">Metal_1825</name>
</gene>
<dbReference type="InterPro" id="IPR010131">
    <property type="entry name" value="MdtP/NodT-like"/>
</dbReference>
<dbReference type="PANTHER" id="PTHR30203:SF33">
    <property type="entry name" value="BLR4455 PROTEIN"/>
    <property type="match status" value="1"/>
</dbReference>
<keyword evidence="2" id="KW-0812">Transmembrane</keyword>
<dbReference type="Gene3D" id="2.20.200.10">
    <property type="entry name" value="Outer membrane efflux proteins (OEP)"/>
    <property type="match status" value="1"/>
</dbReference>
<dbReference type="InterPro" id="IPR003423">
    <property type="entry name" value="OMP_efflux"/>
</dbReference>
<comment type="similarity">
    <text evidence="1 2">Belongs to the outer membrane factor (OMF) (TC 1.B.17) family.</text>
</comment>
<dbReference type="PANTHER" id="PTHR30203">
    <property type="entry name" value="OUTER MEMBRANE CATION EFFLUX PROTEIN"/>
    <property type="match status" value="1"/>
</dbReference>
<keyword evidence="2" id="KW-0472">Membrane</keyword>
<dbReference type="SUPFAM" id="SSF56954">
    <property type="entry name" value="Outer membrane efflux proteins (OEP)"/>
    <property type="match status" value="1"/>
</dbReference>
<dbReference type="GO" id="GO:0015562">
    <property type="term" value="F:efflux transmembrane transporter activity"/>
    <property type="evidence" value="ECO:0007669"/>
    <property type="project" value="InterPro"/>
</dbReference>
<dbReference type="GO" id="GO:0009279">
    <property type="term" value="C:cell outer membrane"/>
    <property type="evidence" value="ECO:0007669"/>
    <property type="project" value="UniProtKB-SubCell"/>
</dbReference>
<accession>H8GNJ9</accession>
<keyword evidence="2 4" id="KW-0449">Lipoprotein</keyword>
<dbReference type="EMBL" id="CM001475">
    <property type="protein sequence ID" value="EIC29592.1"/>
    <property type="molecule type" value="Genomic_DNA"/>
</dbReference>